<protein>
    <recommendedName>
        <fullName evidence="4">Methyltransferase type 11 domain-containing protein</fullName>
    </recommendedName>
</protein>
<dbReference type="EMBL" id="LYPB01000049">
    <property type="protein sequence ID" value="OAS21175.1"/>
    <property type="molecule type" value="Genomic_DNA"/>
</dbReference>
<evidence type="ECO:0008006" key="4">
    <source>
        <dbReference type="Google" id="ProtNLM"/>
    </source>
</evidence>
<name>A0A198AJC7_9BACL</name>
<dbReference type="Gene3D" id="3.40.50.150">
    <property type="entry name" value="Vaccinia Virus protein VP39"/>
    <property type="match status" value="1"/>
</dbReference>
<keyword evidence="3" id="KW-1185">Reference proteome</keyword>
<evidence type="ECO:0000313" key="3">
    <source>
        <dbReference type="Proteomes" id="UP000078454"/>
    </source>
</evidence>
<accession>A0A198AJC7</accession>
<gene>
    <name evidence="2" type="ORF">A8708_30275</name>
</gene>
<comment type="caution">
    <text evidence="2">The sequence shown here is derived from an EMBL/GenBank/DDBJ whole genome shotgun (WGS) entry which is preliminary data.</text>
</comment>
<evidence type="ECO:0000313" key="2">
    <source>
        <dbReference type="EMBL" id="OAS21175.1"/>
    </source>
</evidence>
<feature type="region of interest" description="Disordered" evidence="1">
    <location>
        <begin position="200"/>
        <end position="259"/>
    </location>
</feature>
<dbReference type="Proteomes" id="UP000078454">
    <property type="component" value="Unassembled WGS sequence"/>
</dbReference>
<sequence length="259" mass="30215">MHIDLGCGHHKHLNFYGIDRAQLPGVDLVCDINAGIPLPDNSVEFVMASRSLPYVTDLFAVMSELYRICTHKAIVCILSPYAHHFRHISNPYLKHKFDEYTPRYLTNTFLQPAGSPICPPVPEYLEHIVPFDFRLIRMEFFYEPPFSTTLYEQDELDMLQYVQPNLISEIMYHFVVVKNDMRIDDWHRICQKKYDEPDWVPSLRRQKSPDMEETVQELDIIPIPQSKRETPAHPISNHASIKPSKKPTQPPKKKASSRK</sequence>
<organism evidence="2 3">
    <name type="scientific">Paenibacillus oryzisoli</name>
    <dbReference type="NCBI Taxonomy" id="1850517"/>
    <lineage>
        <taxon>Bacteria</taxon>
        <taxon>Bacillati</taxon>
        <taxon>Bacillota</taxon>
        <taxon>Bacilli</taxon>
        <taxon>Bacillales</taxon>
        <taxon>Paenibacillaceae</taxon>
        <taxon>Paenibacillus</taxon>
    </lineage>
</organism>
<dbReference type="AlphaFoldDB" id="A0A198AJC7"/>
<dbReference type="SUPFAM" id="SSF53335">
    <property type="entry name" value="S-adenosyl-L-methionine-dependent methyltransferases"/>
    <property type="match status" value="1"/>
</dbReference>
<dbReference type="STRING" id="1850517.A8708_30275"/>
<proteinExistence type="predicted"/>
<evidence type="ECO:0000256" key="1">
    <source>
        <dbReference type="SAM" id="MobiDB-lite"/>
    </source>
</evidence>
<dbReference type="InterPro" id="IPR029063">
    <property type="entry name" value="SAM-dependent_MTases_sf"/>
</dbReference>
<dbReference type="RefSeq" id="WP_068662751.1">
    <property type="nucleotide sequence ID" value="NZ_LYPB01000049.1"/>
</dbReference>
<reference evidence="2 3" key="1">
    <citation type="submission" date="2016-05" db="EMBL/GenBank/DDBJ databases">
        <title>Paenibacillus sp. 1ZS3-15 nov., isolated from the rhizosphere soil.</title>
        <authorList>
            <person name="Zhang X.X."/>
            <person name="Zhang J."/>
        </authorList>
    </citation>
    <scope>NUCLEOTIDE SEQUENCE [LARGE SCALE GENOMIC DNA]</scope>
    <source>
        <strain evidence="2 3">1ZS3-15</strain>
    </source>
</reference>